<dbReference type="RefSeq" id="WP_140194168.1">
    <property type="nucleotide sequence ID" value="NZ_CP065915.1"/>
</dbReference>
<reference evidence="1 2" key="1">
    <citation type="submission" date="2019-06" db="EMBL/GenBank/DDBJ databases">
        <title>Genome of new Rhodobacteraceae sp. SM1903.</title>
        <authorList>
            <person name="Ren X."/>
        </authorList>
    </citation>
    <scope>NUCLEOTIDE SEQUENCE [LARGE SCALE GENOMIC DNA]</scope>
    <source>
        <strain evidence="1 2">SM1903</strain>
    </source>
</reference>
<proteinExistence type="predicted"/>
<comment type="caution">
    <text evidence="1">The sequence shown here is derived from an EMBL/GenBank/DDBJ whole genome shotgun (WGS) entry which is preliminary data.</text>
</comment>
<name>A0A5C5GHX8_9RHOB</name>
<dbReference type="Proteomes" id="UP000314011">
    <property type="component" value="Unassembled WGS sequence"/>
</dbReference>
<sequence>MIELFIIAPDGTTIAGHAAETELALVHRAPYAEGTRLGVTAPRGSTLMLSLDQGLAPSLVHLPDGGFEMPVPFSRATEGYAPTAFTGELHRLMARLARPEELATRRDLALNPHDHADSTGFPHADATVITRGEAGFAARCAIDGEVANEDHGRWPWTSWGIAQDPDAALTIRFGRLVQIDEIALTLRADFPHDSWWDRATVTFGDPAGGDSVELSLIKTDARQPFEVTPREVEEITLDRLRRADLDSPFPALTRIEVMGTWTETDA</sequence>
<dbReference type="EMBL" id="VFFF01000001">
    <property type="protein sequence ID" value="TNY33481.1"/>
    <property type="molecule type" value="Genomic_DNA"/>
</dbReference>
<protein>
    <submittedName>
        <fullName evidence="1">Carbohydrate-binding protein</fullName>
    </submittedName>
</protein>
<organism evidence="1 2">
    <name type="scientific">Pelagovum pacificum</name>
    <dbReference type="NCBI Taxonomy" id="2588711"/>
    <lineage>
        <taxon>Bacteria</taxon>
        <taxon>Pseudomonadati</taxon>
        <taxon>Pseudomonadota</taxon>
        <taxon>Alphaproteobacteria</taxon>
        <taxon>Rhodobacterales</taxon>
        <taxon>Paracoccaceae</taxon>
        <taxon>Pelagovum</taxon>
    </lineage>
</organism>
<dbReference type="OrthoDB" id="5674083at2"/>
<gene>
    <name evidence="1" type="ORF">FHY64_09465</name>
</gene>
<evidence type="ECO:0000313" key="1">
    <source>
        <dbReference type="EMBL" id="TNY33481.1"/>
    </source>
</evidence>
<keyword evidence="2" id="KW-1185">Reference proteome</keyword>
<evidence type="ECO:0000313" key="2">
    <source>
        <dbReference type="Proteomes" id="UP000314011"/>
    </source>
</evidence>
<dbReference type="AlphaFoldDB" id="A0A5C5GHX8"/>
<accession>A0A5C5GHX8</accession>